<protein>
    <recommendedName>
        <fullName evidence="6">Short-chain alcohol dehydrogenase</fullName>
    </recommendedName>
</protein>
<dbReference type="eggNOG" id="COG1028">
    <property type="taxonomic scope" value="Bacteria"/>
</dbReference>
<dbReference type="SUPFAM" id="SSF51735">
    <property type="entry name" value="NAD(P)-binding Rossmann-fold domains"/>
    <property type="match status" value="1"/>
</dbReference>
<organism evidence="4 5">
    <name type="scientific">Bernardetia litoralis (strain ATCC 23117 / DSM 6794 / NBRC 15988 / NCIMB 1366 / Fx l1 / Sio-4)</name>
    <name type="common">Flexibacter litoralis</name>
    <dbReference type="NCBI Taxonomy" id="880071"/>
    <lineage>
        <taxon>Bacteria</taxon>
        <taxon>Pseudomonadati</taxon>
        <taxon>Bacteroidota</taxon>
        <taxon>Cytophagia</taxon>
        <taxon>Cytophagales</taxon>
        <taxon>Bernardetiaceae</taxon>
        <taxon>Bernardetia</taxon>
    </lineage>
</organism>
<dbReference type="Gene3D" id="3.40.50.720">
    <property type="entry name" value="NAD(P)-binding Rossmann-like Domain"/>
    <property type="match status" value="1"/>
</dbReference>
<dbReference type="PROSITE" id="PS00061">
    <property type="entry name" value="ADH_SHORT"/>
    <property type="match status" value="1"/>
</dbReference>
<evidence type="ECO:0000313" key="4">
    <source>
        <dbReference type="EMBL" id="AFM02868.1"/>
    </source>
</evidence>
<dbReference type="EMBL" id="CP003345">
    <property type="protein sequence ID" value="AFM02868.1"/>
    <property type="molecule type" value="Genomic_DNA"/>
</dbReference>
<dbReference type="PANTHER" id="PTHR43658">
    <property type="entry name" value="SHORT-CHAIN DEHYDROGENASE/REDUCTASE"/>
    <property type="match status" value="1"/>
</dbReference>
<dbReference type="FunFam" id="3.40.50.720:FF:000084">
    <property type="entry name" value="Short-chain dehydrogenase reductase"/>
    <property type="match status" value="1"/>
</dbReference>
<sequence>MNIKDAKVILTGGSTGIGYETAKLLKEQGADVFICARSEQDVQKAISELGIKGTTADVSKETDVKNLFEKALQEMGGINVVINNAGIGMFNLLVDTSVEDFTKVWEVNVKGAFMVGKEAAKYFQKENTGNIINIASTASQKGFANGTAYCASKFALAGMTESWRAELRKHNVRVMQINPSEVVTPFFDKIGAPQDKSNQTKLQGTEIAHTISSLLSMNNVGFITDATVWATNPK</sequence>
<evidence type="ECO:0000256" key="2">
    <source>
        <dbReference type="ARBA" id="ARBA00023002"/>
    </source>
</evidence>
<dbReference type="Pfam" id="PF00106">
    <property type="entry name" value="adh_short"/>
    <property type="match status" value="1"/>
</dbReference>
<comment type="similarity">
    <text evidence="1 3">Belongs to the short-chain dehydrogenases/reductases (SDR) family.</text>
</comment>
<evidence type="ECO:0000256" key="3">
    <source>
        <dbReference type="RuleBase" id="RU000363"/>
    </source>
</evidence>
<evidence type="ECO:0000256" key="1">
    <source>
        <dbReference type="ARBA" id="ARBA00006484"/>
    </source>
</evidence>
<dbReference type="PANTHER" id="PTHR43658:SF8">
    <property type="entry name" value="17-BETA-HYDROXYSTEROID DEHYDROGENASE 14-RELATED"/>
    <property type="match status" value="1"/>
</dbReference>
<dbReference type="OrthoDB" id="9788235at2"/>
<dbReference type="Proteomes" id="UP000006054">
    <property type="component" value="Chromosome"/>
</dbReference>
<dbReference type="STRING" id="880071.Fleli_0390"/>
<dbReference type="AlphaFoldDB" id="I4AFY3"/>
<dbReference type="InterPro" id="IPR036291">
    <property type="entry name" value="NAD(P)-bd_dom_sf"/>
</dbReference>
<accession>I4AFY3</accession>
<dbReference type="PRINTS" id="PR00081">
    <property type="entry name" value="GDHRDH"/>
</dbReference>
<dbReference type="HOGENOM" id="CLU_010194_2_10_10"/>
<name>I4AFY3_BERLS</name>
<dbReference type="CDD" id="cd05233">
    <property type="entry name" value="SDR_c"/>
    <property type="match status" value="1"/>
</dbReference>
<gene>
    <name evidence="4" type="ordered locus">Fleli_0390</name>
</gene>
<keyword evidence="2" id="KW-0560">Oxidoreductase</keyword>
<dbReference type="RefSeq" id="WP_014796330.1">
    <property type="nucleotide sequence ID" value="NC_018018.1"/>
</dbReference>
<dbReference type="InterPro" id="IPR020904">
    <property type="entry name" value="Sc_DH/Rdtase_CS"/>
</dbReference>
<reference evidence="5" key="1">
    <citation type="submission" date="2012-06" db="EMBL/GenBank/DDBJ databases">
        <title>The complete genome of Flexibacter litoralis DSM 6794.</title>
        <authorList>
            <person name="Lucas S."/>
            <person name="Copeland A."/>
            <person name="Lapidus A."/>
            <person name="Glavina del Rio T."/>
            <person name="Dalin E."/>
            <person name="Tice H."/>
            <person name="Bruce D."/>
            <person name="Goodwin L."/>
            <person name="Pitluck S."/>
            <person name="Peters L."/>
            <person name="Ovchinnikova G."/>
            <person name="Lu M."/>
            <person name="Kyrpides N."/>
            <person name="Mavromatis K."/>
            <person name="Ivanova N."/>
            <person name="Brettin T."/>
            <person name="Detter J.C."/>
            <person name="Han C."/>
            <person name="Larimer F."/>
            <person name="Land M."/>
            <person name="Hauser L."/>
            <person name="Markowitz V."/>
            <person name="Cheng J.-F."/>
            <person name="Hugenholtz P."/>
            <person name="Woyke T."/>
            <person name="Wu D."/>
            <person name="Spring S."/>
            <person name="Lang E."/>
            <person name="Kopitz M."/>
            <person name="Brambilla E."/>
            <person name="Klenk H.-P."/>
            <person name="Eisen J.A."/>
        </authorList>
    </citation>
    <scope>NUCLEOTIDE SEQUENCE [LARGE SCALE GENOMIC DNA]</scope>
    <source>
        <strain evidence="5">ATCC 23117 / DSM 6794 / NBRC 15988 / NCIMB 1366 / Sio-4</strain>
    </source>
</reference>
<evidence type="ECO:0008006" key="6">
    <source>
        <dbReference type="Google" id="ProtNLM"/>
    </source>
</evidence>
<keyword evidence="5" id="KW-1185">Reference proteome</keyword>
<dbReference type="PATRIC" id="fig|880071.3.peg.373"/>
<dbReference type="KEGG" id="fli:Fleli_0390"/>
<dbReference type="InterPro" id="IPR002347">
    <property type="entry name" value="SDR_fam"/>
</dbReference>
<dbReference type="PRINTS" id="PR00080">
    <property type="entry name" value="SDRFAMILY"/>
</dbReference>
<dbReference type="GO" id="GO:0016491">
    <property type="term" value="F:oxidoreductase activity"/>
    <property type="evidence" value="ECO:0007669"/>
    <property type="project" value="UniProtKB-KW"/>
</dbReference>
<proteinExistence type="inferred from homology"/>
<evidence type="ECO:0000313" key="5">
    <source>
        <dbReference type="Proteomes" id="UP000006054"/>
    </source>
</evidence>